<keyword evidence="2 4" id="KW-0808">Transferase</keyword>
<dbReference type="InterPro" id="IPR050447">
    <property type="entry name" value="Erg6_SMT_methyltransf"/>
</dbReference>
<dbReference type="SUPFAM" id="SSF53335">
    <property type="entry name" value="S-adenosyl-L-methionine-dependent methyltransferases"/>
    <property type="match status" value="1"/>
</dbReference>
<sequence>MAVIDRVRESRDRFLQKQNEKISQYAQRYIYPYATRRLEAEDVVFLNYGYEEDPAMQVPLSDSDEPNRYFIQLYHATATQADLSGKRVLEIGCGHGGGASYLTRTLHPASYTGMDLNPSAISFCQNRHRITGLEFRQGDAEELPFADEAFDAVINVESSHLYPHFRRFLDEVTRVLRPNGHFLYTDARAITDIPDWEVELANTPLRTVSQRTISADVVRGMEKSLQQWQYVIDRATPAPLRRLTRNFAPARKACDSLRPGGSSEYRMYSFVKA</sequence>
<name>A0ABT6KYA3_9MYCO</name>
<evidence type="ECO:0000256" key="2">
    <source>
        <dbReference type="ARBA" id="ARBA00022679"/>
    </source>
</evidence>
<gene>
    <name evidence="4" type="ORF">M2272_002323</name>
</gene>
<dbReference type="PANTHER" id="PTHR44068">
    <property type="entry name" value="ZGC:194242"/>
    <property type="match status" value="1"/>
</dbReference>
<dbReference type="CDD" id="cd02440">
    <property type="entry name" value="AdoMet_MTases"/>
    <property type="match status" value="1"/>
</dbReference>
<dbReference type="InterPro" id="IPR013216">
    <property type="entry name" value="Methyltransf_11"/>
</dbReference>
<reference evidence="4 5" key="1">
    <citation type="submission" date="2023-04" db="EMBL/GenBank/DDBJ databases">
        <title>Forest soil microbial communities from Buena Vista Peninsula, Colon Province, Panama.</title>
        <authorList>
            <person name="Bouskill N."/>
        </authorList>
    </citation>
    <scope>NUCLEOTIDE SEQUENCE [LARGE SCALE GENOMIC DNA]</scope>
    <source>
        <strain evidence="4 5">AC80</strain>
    </source>
</reference>
<keyword evidence="1 4" id="KW-0489">Methyltransferase</keyword>
<dbReference type="PANTHER" id="PTHR44068:SF11">
    <property type="entry name" value="GERANYL DIPHOSPHATE 2-C-METHYLTRANSFERASE"/>
    <property type="match status" value="1"/>
</dbReference>
<evidence type="ECO:0000313" key="5">
    <source>
        <dbReference type="Proteomes" id="UP001160130"/>
    </source>
</evidence>
<evidence type="ECO:0000256" key="1">
    <source>
        <dbReference type="ARBA" id="ARBA00022603"/>
    </source>
</evidence>
<dbReference type="NCBIfam" id="NF045823">
    <property type="entry name" value="PthPhpthDimycoMt"/>
    <property type="match status" value="1"/>
</dbReference>
<dbReference type="InterPro" id="IPR054916">
    <property type="entry name" value="FAmtase_mtf2"/>
</dbReference>
<dbReference type="Proteomes" id="UP001160130">
    <property type="component" value="Unassembled WGS sequence"/>
</dbReference>
<dbReference type="NCBIfam" id="NF045825">
    <property type="entry name" value="FAmtase_mtf2"/>
    <property type="match status" value="1"/>
</dbReference>
<keyword evidence="5" id="KW-1185">Reference proteome</keyword>
<dbReference type="EC" id="2.1.1.15" evidence="4"/>
<dbReference type="Pfam" id="PF08241">
    <property type="entry name" value="Methyltransf_11"/>
    <property type="match status" value="1"/>
</dbReference>
<feature type="domain" description="Methyltransferase type 11" evidence="3">
    <location>
        <begin position="89"/>
        <end position="183"/>
    </location>
</feature>
<dbReference type="GO" id="GO:0032259">
    <property type="term" value="P:methylation"/>
    <property type="evidence" value="ECO:0007669"/>
    <property type="project" value="UniProtKB-KW"/>
</dbReference>
<keyword evidence="4" id="KW-0830">Ubiquinone</keyword>
<organism evidence="4 5">
    <name type="scientific">Mycolicibacterium frederiksbergense</name>
    <dbReference type="NCBI Taxonomy" id="117567"/>
    <lineage>
        <taxon>Bacteria</taxon>
        <taxon>Bacillati</taxon>
        <taxon>Actinomycetota</taxon>
        <taxon>Actinomycetes</taxon>
        <taxon>Mycobacteriales</taxon>
        <taxon>Mycobacteriaceae</taxon>
        <taxon>Mycolicibacterium</taxon>
    </lineage>
</organism>
<dbReference type="InterPro" id="IPR054877">
    <property type="entry name" value="PthPhpthDimycoMt"/>
</dbReference>
<evidence type="ECO:0000313" key="4">
    <source>
        <dbReference type="EMBL" id="MDH6195683.1"/>
    </source>
</evidence>
<dbReference type="EMBL" id="JARXVE010000003">
    <property type="protein sequence ID" value="MDH6195683.1"/>
    <property type="molecule type" value="Genomic_DNA"/>
</dbReference>
<dbReference type="InterPro" id="IPR029063">
    <property type="entry name" value="SAM-dependent_MTases_sf"/>
</dbReference>
<comment type="caution">
    <text evidence="4">The sequence shown here is derived from an EMBL/GenBank/DDBJ whole genome shotgun (WGS) entry which is preliminary data.</text>
</comment>
<dbReference type="Gene3D" id="3.40.50.150">
    <property type="entry name" value="Vaccinia Virus protein VP39"/>
    <property type="match status" value="1"/>
</dbReference>
<proteinExistence type="predicted"/>
<evidence type="ECO:0000259" key="3">
    <source>
        <dbReference type="Pfam" id="PF08241"/>
    </source>
</evidence>
<accession>A0ABT6KYA3</accession>
<protein>
    <submittedName>
        <fullName evidence="4">Ubiquinone/menaquinone biosynthesis C-methylase UbiE</fullName>
        <ecNumber evidence="4">2.1.1.15</ecNumber>
    </submittedName>
</protein>
<dbReference type="GO" id="GO:0030733">
    <property type="term" value="F:fatty acid O-methyltransferase activity"/>
    <property type="evidence" value="ECO:0007669"/>
    <property type="project" value="UniProtKB-EC"/>
</dbReference>